<feature type="binding site" evidence="16">
    <location>
        <position position="149"/>
    </location>
    <ligand>
        <name>substrate</name>
    </ligand>
</feature>
<keyword evidence="11 16" id="KW-0067">ATP-binding</keyword>
<keyword evidence="10 16" id="KW-0418">Kinase</keyword>
<keyword evidence="9 16" id="KW-0547">Nucleotide-binding</keyword>
<dbReference type="Proteomes" id="UP000046090">
    <property type="component" value="Unassembled WGS sequence"/>
</dbReference>
<reference evidence="18" key="1">
    <citation type="submission" date="2014-12" db="EMBL/GenBank/DDBJ databases">
        <authorList>
            <person name="Smet A."/>
        </authorList>
    </citation>
    <scope>NUCLEOTIDE SEQUENCE [LARGE SCALE GENOMIC DNA]</scope>
</reference>
<dbReference type="SUPFAM" id="SSF53067">
    <property type="entry name" value="Actin-like ATPase domain"/>
    <property type="match status" value="2"/>
</dbReference>
<comment type="subunit">
    <text evidence="5 16">Homodimer.</text>
</comment>
<evidence type="ECO:0000256" key="2">
    <source>
        <dbReference type="ARBA" id="ARBA00001958"/>
    </source>
</evidence>
<keyword evidence="13 16" id="KW-0173">Coenzyme A biosynthesis</keyword>
<feature type="binding site" evidence="16">
    <location>
        <position position="94"/>
    </location>
    <ligand>
        <name>K(+)</name>
        <dbReference type="ChEBI" id="CHEBI:29103"/>
    </ligand>
</feature>
<evidence type="ECO:0000313" key="18">
    <source>
        <dbReference type="Proteomes" id="UP000046090"/>
    </source>
</evidence>
<proteinExistence type="inferred from homology"/>
<feature type="binding site" evidence="16">
    <location>
        <position position="71"/>
    </location>
    <ligand>
        <name>substrate</name>
    </ligand>
</feature>
<dbReference type="InterPro" id="IPR004619">
    <property type="entry name" value="Type_III_PanK"/>
</dbReference>
<evidence type="ECO:0000256" key="13">
    <source>
        <dbReference type="ARBA" id="ARBA00022993"/>
    </source>
</evidence>
<evidence type="ECO:0000256" key="10">
    <source>
        <dbReference type="ARBA" id="ARBA00022777"/>
    </source>
</evidence>
<accession>A0A0K2Y3S8</accession>
<comment type="similarity">
    <text evidence="14 16">Belongs to the type III pantothenate kinase family.</text>
</comment>
<keyword evidence="16" id="KW-0479">Metal-binding</keyword>
<comment type="cofactor">
    <cofactor evidence="16">
        <name>NH4(+)</name>
        <dbReference type="ChEBI" id="CHEBI:28938"/>
    </cofactor>
    <cofactor evidence="16">
        <name>K(+)</name>
        <dbReference type="ChEBI" id="CHEBI:29103"/>
    </cofactor>
    <text evidence="16">A monovalent cation. Ammonium or potassium.</text>
</comment>
<dbReference type="AlphaFoldDB" id="A0A0K2Y3S8"/>
<comment type="subcellular location">
    <subcellularLocation>
        <location evidence="3 16">Cytoplasm</location>
    </subcellularLocation>
</comment>
<evidence type="ECO:0000256" key="15">
    <source>
        <dbReference type="ARBA" id="ARBA00040883"/>
    </source>
</evidence>
<keyword evidence="18" id="KW-1185">Reference proteome</keyword>
<keyword evidence="8 16" id="KW-0808">Transferase</keyword>
<organism evidence="17 18">
    <name type="scientific">Helicobacter heilmannii</name>
    <dbReference type="NCBI Taxonomy" id="35817"/>
    <lineage>
        <taxon>Bacteria</taxon>
        <taxon>Pseudomonadati</taxon>
        <taxon>Campylobacterota</taxon>
        <taxon>Epsilonproteobacteria</taxon>
        <taxon>Campylobacterales</taxon>
        <taxon>Helicobacteraceae</taxon>
        <taxon>Helicobacter</taxon>
    </lineage>
</organism>
<protein>
    <recommendedName>
        <fullName evidence="15 16">Type III pantothenate kinase</fullName>
        <ecNumber evidence="6 16">2.7.1.33</ecNumber>
    </recommendedName>
    <alternativeName>
        <fullName evidence="16">PanK-III</fullName>
    </alternativeName>
    <alternativeName>
        <fullName evidence="16">Pantothenic acid kinase</fullName>
    </alternativeName>
</protein>
<evidence type="ECO:0000256" key="5">
    <source>
        <dbReference type="ARBA" id="ARBA00011738"/>
    </source>
</evidence>
<evidence type="ECO:0000256" key="12">
    <source>
        <dbReference type="ARBA" id="ARBA00022958"/>
    </source>
</evidence>
<dbReference type="PANTHER" id="PTHR34265:SF1">
    <property type="entry name" value="TYPE III PANTOTHENATE KINASE"/>
    <property type="match status" value="1"/>
</dbReference>
<dbReference type="GO" id="GO:0005524">
    <property type="term" value="F:ATP binding"/>
    <property type="evidence" value="ECO:0007669"/>
    <property type="project" value="UniProtKB-UniRule"/>
</dbReference>
<evidence type="ECO:0000256" key="1">
    <source>
        <dbReference type="ARBA" id="ARBA00001206"/>
    </source>
</evidence>
<dbReference type="GO" id="GO:0046872">
    <property type="term" value="F:metal ion binding"/>
    <property type="evidence" value="ECO:0007669"/>
    <property type="project" value="UniProtKB-KW"/>
</dbReference>
<dbReference type="HAMAP" id="MF_01274">
    <property type="entry name" value="Pantothen_kinase_3"/>
    <property type="match status" value="1"/>
</dbReference>
<evidence type="ECO:0000256" key="7">
    <source>
        <dbReference type="ARBA" id="ARBA00022490"/>
    </source>
</evidence>
<dbReference type="PANTHER" id="PTHR34265">
    <property type="entry name" value="TYPE III PANTOTHENATE KINASE"/>
    <property type="match status" value="1"/>
</dbReference>
<evidence type="ECO:0000256" key="16">
    <source>
        <dbReference type="HAMAP-Rule" id="MF_01274"/>
    </source>
</evidence>
<dbReference type="InterPro" id="IPR043129">
    <property type="entry name" value="ATPase_NBD"/>
</dbReference>
<evidence type="ECO:0000256" key="14">
    <source>
        <dbReference type="ARBA" id="ARBA00038036"/>
    </source>
</evidence>
<dbReference type="EC" id="2.7.1.33" evidence="6 16"/>
<dbReference type="NCBIfam" id="TIGR00671">
    <property type="entry name" value="baf"/>
    <property type="match status" value="1"/>
</dbReference>
<evidence type="ECO:0000256" key="4">
    <source>
        <dbReference type="ARBA" id="ARBA00005225"/>
    </source>
</evidence>
<comment type="pathway">
    <text evidence="4 16">Cofactor biosynthesis; coenzyme A biosynthesis; CoA from (R)-pantothenate: step 1/5.</text>
</comment>
<evidence type="ECO:0000256" key="8">
    <source>
        <dbReference type="ARBA" id="ARBA00022679"/>
    </source>
</evidence>
<keyword evidence="7 16" id="KW-0963">Cytoplasm</keyword>
<dbReference type="Pfam" id="PF03309">
    <property type="entry name" value="Pan_kinase"/>
    <property type="match status" value="1"/>
</dbReference>
<dbReference type="STRING" id="1216962.BN341_19130"/>
<evidence type="ECO:0000256" key="3">
    <source>
        <dbReference type="ARBA" id="ARBA00004496"/>
    </source>
</evidence>
<name>A0A0K2Y3S8_HELHE</name>
<feature type="binding site" evidence="16">
    <location>
        <begin position="75"/>
        <end position="78"/>
    </location>
    <ligand>
        <name>substrate</name>
    </ligand>
</feature>
<dbReference type="NCBIfam" id="NF009872">
    <property type="entry name" value="PRK13333.1"/>
    <property type="match status" value="1"/>
</dbReference>
<dbReference type="RefSeq" id="WP_015107615.1">
    <property type="nucleotide sequence ID" value="NZ_AP026684.1"/>
</dbReference>
<comment type="function">
    <text evidence="16">Catalyzes the phosphorylation of pantothenate (Pan), the first step in CoA biosynthesis.</text>
</comment>
<dbReference type="Gene3D" id="3.30.420.40">
    <property type="match status" value="2"/>
</dbReference>
<dbReference type="GeneID" id="76196423"/>
<evidence type="ECO:0000256" key="9">
    <source>
        <dbReference type="ARBA" id="ARBA00022741"/>
    </source>
</evidence>
<feature type="active site" description="Proton acceptor" evidence="16">
    <location>
        <position position="77"/>
    </location>
</feature>
<keyword evidence="12 16" id="KW-0630">Potassium</keyword>
<dbReference type="OrthoDB" id="5347692at2"/>
<feature type="binding site" evidence="16">
    <location>
        <position position="97"/>
    </location>
    <ligand>
        <name>ATP</name>
        <dbReference type="ChEBI" id="CHEBI:30616"/>
    </ligand>
</feature>
<dbReference type="UniPathway" id="UPA00241">
    <property type="reaction ID" value="UER00352"/>
</dbReference>
<dbReference type="GO" id="GO:0005737">
    <property type="term" value="C:cytoplasm"/>
    <property type="evidence" value="ECO:0007669"/>
    <property type="project" value="UniProtKB-SubCell"/>
</dbReference>
<dbReference type="EMBL" id="CDMK01000001">
    <property type="protein sequence ID" value="CRI33756.1"/>
    <property type="molecule type" value="Genomic_DNA"/>
</dbReference>
<evidence type="ECO:0000313" key="17">
    <source>
        <dbReference type="EMBL" id="CRI33756.1"/>
    </source>
</evidence>
<comment type="catalytic activity">
    <reaction evidence="1 16">
        <text>(R)-pantothenate + ATP = (R)-4'-phosphopantothenate + ADP + H(+)</text>
        <dbReference type="Rhea" id="RHEA:16373"/>
        <dbReference type="ChEBI" id="CHEBI:10986"/>
        <dbReference type="ChEBI" id="CHEBI:15378"/>
        <dbReference type="ChEBI" id="CHEBI:29032"/>
        <dbReference type="ChEBI" id="CHEBI:30616"/>
        <dbReference type="ChEBI" id="CHEBI:456216"/>
        <dbReference type="EC" id="2.7.1.33"/>
    </reaction>
</comment>
<comment type="cofactor">
    <cofactor evidence="2">
        <name>K(+)</name>
        <dbReference type="ChEBI" id="CHEBI:29103"/>
    </cofactor>
</comment>
<evidence type="ECO:0000256" key="6">
    <source>
        <dbReference type="ARBA" id="ARBA00012102"/>
    </source>
</evidence>
<dbReference type="GO" id="GO:0015937">
    <property type="term" value="P:coenzyme A biosynthetic process"/>
    <property type="evidence" value="ECO:0007669"/>
    <property type="project" value="UniProtKB-UniRule"/>
</dbReference>
<feature type="binding site" evidence="16">
    <location>
        <begin position="5"/>
        <end position="12"/>
    </location>
    <ligand>
        <name>ATP</name>
        <dbReference type="ChEBI" id="CHEBI:30616"/>
    </ligand>
</feature>
<dbReference type="GO" id="GO:0004594">
    <property type="term" value="F:pantothenate kinase activity"/>
    <property type="evidence" value="ECO:0007669"/>
    <property type="project" value="UniProtKB-UniRule"/>
</dbReference>
<gene>
    <name evidence="16" type="primary">coaX</name>
    <name evidence="17" type="ORF">HHE01_14420</name>
</gene>
<evidence type="ECO:0000256" key="11">
    <source>
        <dbReference type="ARBA" id="ARBA00022840"/>
    </source>
</evidence>
<dbReference type="CDD" id="cd24015">
    <property type="entry name" value="ASKHA_NBD_PanK-III"/>
    <property type="match status" value="1"/>
</dbReference>
<sequence>MTLCDIGNTHLHFYQEGRVWACAPQNLATHQEALQGEVFYISVNPHATNALLELCPSATNLAPKMQLQSKYEGLGVDRVAACLGLLGKSGVVVDAGSAITVDMMENGVHLGGVILPGFEAYRHAFKHISPALDVPLNLRVNVEALPNATTDALGYGALQSVLLTLKHLVGERKVYFTGGDGKFLANFFSNGIYDGLLVFNGMRATLGA</sequence>